<feature type="region of interest" description="Disordered" evidence="1">
    <location>
        <begin position="153"/>
        <end position="180"/>
    </location>
</feature>
<evidence type="ECO:0000313" key="3">
    <source>
        <dbReference type="EMBL" id="TJY33992.1"/>
    </source>
</evidence>
<evidence type="ECO:0000256" key="1">
    <source>
        <dbReference type="SAM" id="MobiDB-lite"/>
    </source>
</evidence>
<comment type="caution">
    <text evidence="3">The sequence shown here is derived from an EMBL/GenBank/DDBJ whole genome shotgun (WGS) entry which is preliminary data.</text>
</comment>
<keyword evidence="2" id="KW-0472">Membrane</keyword>
<protein>
    <submittedName>
        <fullName evidence="3">Uncharacterized protein</fullName>
    </submittedName>
</protein>
<dbReference type="OrthoDB" id="1200560at2"/>
<keyword evidence="4" id="KW-1185">Reference proteome</keyword>
<proteinExistence type="predicted"/>
<keyword evidence="2" id="KW-1133">Transmembrane helix</keyword>
<feature type="transmembrane region" description="Helical" evidence="2">
    <location>
        <begin position="57"/>
        <end position="78"/>
    </location>
</feature>
<feature type="transmembrane region" description="Helical" evidence="2">
    <location>
        <begin position="6"/>
        <end position="21"/>
    </location>
</feature>
<organism evidence="3 4">
    <name type="scientific">Pontimicrobium aquaticum</name>
    <dbReference type="NCBI Taxonomy" id="2565367"/>
    <lineage>
        <taxon>Bacteria</taxon>
        <taxon>Pseudomonadati</taxon>
        <taxon>Bacteroidota</taxon>
        <taxon>Flavobacteriia</taxon>
        <taxon>Flavobacteriales</taxon>
        <taxon>Flavobacteriaceae</taxon>
        <taxon>Pontimicrobium</taxon>
    </lineage>
</organism>
<dbReference type="EMBL" id="SUPL01000006">
    <property type="protein sequence ID" value="TJY33992.1"/>
    <property type="molecule type" value="Genomic_DNA"/>
</dbReference>
<evidence type="ECO:0000256" key="2">
    <source>
        <dbReference type="SAM" id="Phobius"/>
    </source>
</evidence>
<accession>A0A4U0EUB8</accession>
<dbReference type="Proteomes" id="UP000307657">
    <property type="component" value="Unassembled WGS sequence"/>
</dbReference>
<gene>
    <name evidence="3" type="ORF">E5167_11765</name>
</gene>
<dbReference type="AlphaFoldDB" id="A0A4U0EUB8"/>
<dbReference type="RefSeq" id="WP_136844326.1">
    <property type="nucleotide sequence ID" value="NZ_SUPL01000006.1"/>
</dbReference>
<feature type="transmembrane region" description="Helical" evidence="2">
    <location>
        <begin position="90"/>
        <end position="111"/>
    </location>
</feature>
<sequence length="180" mass="20472">MTIELIVFISAILFGVLLYWRESNGNGLYRFVNKIVNSKELQMKDSDRTGFVFQQKFLLRIVYVAFLFLIVSLVLQFFTPFKPFGSYNGVSTFASSVVGTVIGTYLANFVLKSGKIVDEKSGTLTDMVSETIDKGKEFLDDMTNKDEVKDIIEETSEDKNTPNEEKKSARERLKDKGFLK</sequence>
<keyword evidence="2" id="KW-0812">Transmembrane</keyword>
<reference evidence="3 4" key="1">
    <citation type="submission" date="2019-04" db="EMBL/GenBank/DDBJ databases">
        <title>Lacinutrix sp. nov., isolated from marine water.</title>
        <authorList>
            <person name="Kim W."/>
        </authorList>
    </citation>
    <scope>NUCLEOTIDE SEQUENCE [LARGE SCALE GENOMIC DNA]</scope>
    <source>
        <strain evidence="3 4">CAU 1491</strain>
    </source>
</reference>
<name>A0A4U0EUB8_9FLAO</name>
<evidence type="ECO:0000313" key="4">
    <source>
        <dbReference type="Proteomes" id="UP000307657"/>
    </source>
</evidence>